<evidence type="ECO:0000256" key="6">
    <source>
        <dbReference type="RuleBase" id="RU364039"/>
    </source>
</evidence>
<dbReference type="InterPro" id="IPR051742">
    <property type="entry name" value="Ribosome_Assembly_uL10"/>
</dbReference>
<comment type="subcellular location">
    <subcellularLocation>
        <location evidence="6">Cytoplasm</location>
    </subcellularLocation>
    <subcellularLocation>
        <location evidence="6">Nucleus</location>
        <location evidence="6">Nucleolus</location>
    </subcellularLocation>
</comment>
<dbReference type="GO" id="GO:0030687">
    <property type="term" value="C:preribosome, large subunit precursor"/>
    <property type="evidence" value="ECO:0007669"/>
    <property type="project" value="TreeGrafter"/>
</dbReference>
<dbReference type="GO" id="GO:0005737">
    <property type="term" value="C:cytoplasm"/>
    <property type="evidence" value="ECO:0007669"/>
    <property type="project" value="UniProtKB-SubCell"/>
</dbReference>
<dbReference type="InterPro" id="IPR040637">
    <property type="entry name" value="Ribosomal_uL10-like_insert"/>
</dbReference>
<dbReference type="Proteomes" id="UP000799538">
    <property type="component" value="Unassembled WGS sequence"/>
</dbReference>
<dbReference type="GO" id="GO:0000956">
    <property type="term" value="P:nuclear-transcribed mRNA catabolic process"/>
    <property type="evidence" value="ECO:0007669"/>
    <property type="project" value="TreeGrafter"/>
</dbReference>
<dbReference type="EMBL" id="ML992503">
    <property type="protein sequence ID" value="KAF2225668.1"/>
    <property type="molecule type" value="Genomic_DNA"/>
</dbReference>
<evidence type="ECO:0000259" key="7">
    <source>
        <dbReference type="Pfam" id="PF17777"/>
    </source>
</evidence>
<comment type="similarity">
    <text evidence="2 6">Belongs to the universal ribosomal protein uL10 family.</text>
</comment>
<dbReference type="AlphaFoldDB" id="A0A6A6GJ68"/>
<dbReference type="CDD" id="cd05796">
    <property type="entry name" value="Ribosomal_P0_like"/>
    <property type="match status" value="1"/>
</dbReference>
<proteinExistence type="inferred from homology"/>
<protein>
    <recommendedName>
        <fullName evidence="6">Ribosome assembly factor mrt4</fullName>
    </recommendedName>
</protein>
<reference evidence="9" key="1">
    <citation type="journal article" date="2020" name="Stud. Mycol.">
        <title>101 Dothideomycetes genomes: A test case for predicting lifestyles and emergence of pathogens.</title>
        <authorList>
            <person name="Haridas S."/>
            <person name="Albert R."/>
            <person name="Binder M."/>
            <person name="Bloem J."/>
            <person name="LaButti K."/>
            <person name="Salamov A."/>
            <person name="Andreopoulos B."/>
            <person name="Baker S."/>
            <person name="Barry K."/>
            <person name="Bills G."/>
            <person name="Bluhm B."/>
            <person name="Cannon C."/>
            <person name="Castanera R."/>
            <person name="Culley D."/>
            <person name="Daum C."/>
            <person name="Ezra D."/>
            <person name="Gonzalez J."/>
            <person name="Henrissat B."/>
            <person name="Kuo A."/>
            <person name="Liang C."/>
            <person name="Lipzen A."/>
            <person name="Lutzoni F."/>
            <person name="Magnuson J."/>
            <person name="Mondo S."/>
            <person name="Nolan M."/>
            <person name="Ohm R."/>
            <person name="Pangilinan J."/>
            <person name="Park H.-J."/>
            <person name="Ramirez L."/>
            <person name="Alfaro M."/>
            <person name="Sun H."/>
            <person name="Tritt A."/>
            <person name="Yoshinaga Y."/>
            <person name="Zwiers L.-H."/>
            <person name="Turgeon B."/>
            <person name="Goodwin S."/>
            <person name="Spatafora J."/>
            <person name="Crous P."/>
            <person name="Grigoriev I."/>
        </authorList>
    </citation>
    <scope>NUCLEOTIDE SEQUENCE [LARGE SCALE GENOMIC DNA]</scope>
    <source>
        <strain evidence="9">CECT 20119</strain>
    </source>
</reference>
<keyword evidence="6" id="KW-0690">Ribosome biogenesis</keyword>
<dbReference type="Pfam" id="PF00466">
    <property type="entry name" value="Ribosomal_L10"/>
    <property type="match status" value="1"/>
</dbReference>
<comment type="function">
    <text evidence="1 6">Component of the ribosome assembly machinery. Nuclear paralog of the ribosomal protein P0, it binds pre-60S subunits at an early stage of assembly in the nucleolus, and is replaced by P0 in cytoplasmic pre-60S subunits and mature 80S ribosomes.</text>
</comment>
<dbReference type="GO" id="GO:0000027">
    <property type="term" value="P:ribosomal large subunit assembly"/>
    <property type="evidence" value="ECO:0007669"/>
    <property type="project" value="InterPro"/>
</dbReference>
<keyword evidence="5 6" id="KW-0539">Nucleus</keyword>
<dbReference type="GO" id="GO:0006364">
    <property type="term" value="P:rRNA processing"/>
    <property type="evidence" value="ECO:0007669"/>
    <property type="project" value="TreeGrafter"/>
</dbReference>
<evidence type="ECO:0000313" key="9">
    <source>
        <dbReference type="Proteomes" id="UP000799538"/>
    </source>
</evidence>
<dbReference type="OrthoDB" id="10262308at2759"/>
<dbReference type="FunFam" id="3.90.105.20:FF:000003">
    <property type="entry name" value="Ribosome assembly factor mrt4"/>
    <property type="match status" value="1"/>
</dbReference>
<dbReference type="InterPro" id="IPR043141">
    <property type="entry name" value="Ribosomal_uL10-like_sf"/>
</dbReference>
<dbReference type="FunFam" id="3.30.70.1730:FF:000005">
    <property type="entry name" value="Ribosome assembly factor mrt4"/>
    <property type="match status" value="1"/>
</dbReference>
<evidence type="ECO:0000256" key="2">
    <source>
        <dbReference type="ARBA" id="ARBA00008889"/>
    </source>
</evidence>
<dbReference type="PANTHER" id="PTHR45841">
    <property type="entry name" value="MRNA TURNOVER PROTEIN 4 MRTO4"/>
    <property type="match status" value="1"/>
</dbReference>
<gene>
    <name evidence="8" type="ORF">BDZ85DRAFT_69696</name>
</gene>
<name>A0A6A6GJ68_9PEZI</name>
<dbReference type="PANTHER" id="PTHR45841:SF1">
    <property type="entry name" value="MRNA TURNOVER PROTEIN 4 HOMOLOG"/>
    <property type="match status" value="1"/>
</dbReference>
<dbReference type="Gene3D" id="3.90.105.20">
    <property type="match status" value="1"/>
</dbReference>
<evidence type="ECO:0000313" key="8">
    <source>
        <dbReference type="EMBL" id="KAF2225668.1"/>
    </source>
</evidence>
<dbReference type="SUPFAM" id="SSF160369">
    <property type="entry name" value="Ribosomal protein L10-like"/>
    <property type="match status" value="1"/>
</dbReference>
<keyword evidence="4 6" id="KW-0963">Cytoplasm</keyword>
<sequence>MPKSKRSKIVHLTKVQKKDKDQKTLLYTSIREAVDTYARIFIFSVAHMRNTFLKDVRQHFSDSRIFFGKTKVMAKALGMSEAEEAAPGLAKLAGLVDGSVGLLLTDRTKEEVRGFCEGFAEMDFARAGVRATREVTVPGGVVMSRVGEVPVEDDVAVPHSLEVTLRKWGMPTRLDKGKVMLDQEWTLCKEGEVLNSHQTALLKVFGITMVEFKVRIKAVWDKETEEVEEFEDEDAVMEEG</sequence>
<dbReference type="InterPro" id="IPR001790">
    <property type="entry name" value="Ribosomal_uL10"/>
</dbReference>
<dbReference type="Pfam" id="PF17777">
    <property type="entry name" value="RL10P_insert"/>
    <property type="match status" value="1"/>
</dbReference>
<keyword evidence="9" id="KW-1185">Reference proteome</keyword>
<dbReference type="InterPro" id="IPR043164">
    <property type="entry name" value="Ribosomal_uL10-like_insert_sf"/>
</dbReference>
<evidence type="ECO:0000256" key="1">
    <source>
        <dbReference type="ARBA" id="ARBA00004046"/>
    </source>
</evidence>
<dbReference type="GO" id="GO:0003723">
    <property type="term" value="F:RNA binding"/>
    <property type="evidence" value="ECO:0007669"/>
    <property type="project" value="TreeGrafter"/>
</dbReference>
<evidence type="ECO:0000256" key="5">
    <source>
        <dbReference type="ARBA" id="ARBA00023242"/>
    </source>
</evidence>
<evidence type="ECO:0000256" key="3">
    <source>
        <dbReference type="ARBA" id="ARBA00011117"/>
    </source>
</evidence>
<dbReference type="InterPro" id="IPR033867">
    <property type="entry name" value="Mrt4"/>
</dbReference>
<accession>A0A6A6GJ68</accession>
<dbReference type="Gene3D" id="3.30.70.1730">
    <property type="match status" value="1"/>
</dbReference>
<evidence type="ECO:0000256" key="4">
    <source>
        <dbReference type="ARBA" id="ARBA00022490"/>
    </source>
</evidence>
<comment type="subunit">
    <text evidence="3 6">Associates with the pre-60S ribosomal particle.</text>
</comment>
<organism evidence="8 9">
    <name type="scientific">Elsinoe ampelina</name>
    <dbReference type="NCBI Taxonomy" id="302913"/>
    <lineage>
        <taxon>Eukaryota</taxon>
        <taxon>Fungi</taxon>
        <taxon>Dikarya</taxon>
        <taxon>Ascomycota</taxon>
        <taxon>Pezizomycotina</taxon>
        <taxon>Dothideomycetes</taxon>
        <taxon>Dothideomycetidae</taxon>
        <taxon>Myriangiales</taxon>
        <taxon>Elsinoaceae</taxon>
        <taxon>Elsinoe</taxon>
    </lineage>
</organism>
<dbReference type="GO" id="GO:0005730">
    <property type="term" value="C:nucleolus"/>
    <property type="evidence" value="ECO:0007669"/>
    <property type="project" value="UniProtKB-SubCell"/>
</dbReference>
<feature type="domain" description="Large ribosomal subunit protein uL10-like insertion" evidence="7">
    <location>
        <begin position="125"/>
        <end position="207"/>
    </location>
</feature>